<gene>
    <name evidence="1" type="ORF">AYR63_11880</name>
</gene>
<keyword evidence="2" id="KW-1185">Reference proteome</keyword>
<dbReference type="STRING" id="240427.AYR62_04850"/>
<sequence>MNQYTINFSNRVTHETVTISYKIILADPEEHKSITQVGSVSYQRFASQHIFFQSGQPALNLIRDIDDAMDADKYRLATINFASSEDEHVLKVPSKEAIVQVVAEHQGDSPQIKVAHQLLLG</sequence>
<evidence type="ECO:0000313" key="2">
    <source>
        <dbReference type="Proteomes" id="UP000093267"/>
    </source>
</evidence>
<dbReference type="Proteomes" id="UP000093267">
    <property type="component" value="Chromosome"/>
</dbReference>
<accession>A0A1B2J0D3</accession>
<dbReference type="EMBL" id="CP014924">
    <property type="protein sequence ID" value="ANZ67762.1"/>
    <property type="molecule type" value="Genomic_DNA"/>
</dbReference>
<proteinExistence type="predicted"/>
<evidence type="ECO:0000313" key="1">
    <source>
        <dbReference type="EMBL" id="ANZ67762.1"/>
    </source>
</evidence>
<organism evidence="1 2">
    <name type="scientific">Secundilactobacillus paracollinoides</name>
    <dbReference type="NCBI Taxonomy" id="240427"/>
    <lineage>
        <taxon>Bacteria</taxon>
        <taxon>Bacillati</taxon>
        <taxon>Bacillota</taxon>
        <taxon>Bacilli</taxon>
        <taxon>Lactobacillales</taxon>
        <taxon>Lactobacillaceae</taxon>
        <taxon>Secundilactobacillus</taxon>
    </lineage>
</organism>
<dbReference type="RefSeq" id="WP_054707741.1">
    <property type="nucleotide sequence ID" value="NZ_CP014912.1"/>
</dbReference>
<dbReference type="KEGG" id="lpd:AYR62_04850"/>
<reference evidence="1 2" key="1">
    <citation type="submission" date="2016-03" db="EMBL/GenBank/DDBJ databases">
        <title>Pediococcus and Lactobacillus from brewery environment - whole genome sequencing and assembly.</title>
        <authorList>
            <person name="Behr J."/>
            <person name="Geissler A.J."/>
            <person name="Vogel R.F."/>
        </authorList>
    </citation>
    <scope>NUCLEOTIDE SEQUENCE [LARGE SCALE GENOMIC DNA]</scope>
    <source>
        <strain evidence="1 2">TMW 1.1995</strain>
    </source>
</reference>
<dbReference type="AlphaFoldDB" id="A0A1B2J0D3"/>
<protein>
    <submittedName>
        <fullName evidence="1">Uncharacterized protein</fullName>
    </submittedName>
</protein>
<dbReference type="OrthoDB" id="2321885at2"/>
<name>A0A1B2J0D3_9LACO</name>